<dbReference type="eggNOG" id="KOG2343">
    <property type="taxonomic scope" value="Eukaryota"/>
</dbReference>
<dbReference type="GeneID" id="17087048"/>
<dbReference type="EMBL" id="KB454523">
    <property type="protein sequence ID" value="EME28188.1"/>
    <property type="molecule type" value="Genomic_DNA"/>
</dbReference>
<dbReference type="KEGG" id="gsl:Gasu_43530"/>
<dbReference type="Gramene" id="EME28188">
    <property type="protein sequence ID" value="EME28188"/>
    <property type="gene ID" value="Gasu_43530"/>
</dbReference>
<dbReference type="PANTHER" id="PTHR21373:SF0">
    <property type="entry name" value="N-ALPHA-ACETYLTRANSFERASE 35, NATC AUXILIARY SUBUNIT"/>
    <property type="match status" value="1"/>
</dbReference>
<evidence type="ECO:0000313" key="7">
    <source>
        <dbReference type="Proteomes" id="UP000030680"/>
    </source>
</evidence>
<dbReference type="Proteomes" id="UP000030680">
    <property type="component" value="Unassembled WGS sequence"/>
</dbReference>
<reference evidence="7" key="1">
    <citation type="journal article" date="2013" name="Science">
        <title>Gene transfer from bacteria and archaea facilitated evolution of an extremophilic eukaryote.</title>
        <authorList>
            <person name="Schonknecht G."/>
            <person name="Chen W.H."/>
            <person name="Ternes C.M."/>
            <person name="Barbier G.G."/>
            <person name="Shrestha R.P."/>
            <person name="Stanke M."/>
            <person name="Brautigam A."/>
            <person name="Baker B.J."/>
            <person name="Banfield J.F."/>
            <person name="Garavito R.M."/>
            <person name="Carr K."/>
            <person name="Wilkerson C."/>
            <person name="Rensing S.A."/>
            <person name="Gagneul D."/>
            <person name="Dickenson N.E."/>
            <person name="Oesterhelt C."/>
            <person name="Lercher M.J."/>
            <person name="Weber A.P."/>
        </authorList>
    </citation>
    <scope>NUCLEOTIDE SEQUENCE [LARGE SCALE GENOMIC DNA]</scope>
    <source>
        <strain evidence="7">074W</strain>
    </source>
</reference>
<dbReference type="GO" id="GO:0031417">
    <property type="term" value="C:NatC complex"/>
    <property type="evidence" value="ECO:0007669"/>
    <property type="project" value="InterPro"/>
</dbReference>
<dbReference type="OrthoDB" id="269405at2759"/>
<evidence type="ECO:0000256" key="3">
    <source>
        <dbReference type="ARBA" id="ARBA00022490"/>
    </source>
</evidence>
<name>M2XX35_GALSU</name>
<keyword evidence="6" id="KW-0808">Transferase</keyword>
<dbReference type="AlphaFoldDB" id="M2XX35"/>
<keyword evidence="3" id="KW-0963">Cytoplasm</keyword>
<sequence>MTRIDSLSNEPSSLTDVTEKFIQAANQLEIGEMIHSRDFSLQKTLTAVLVGDPFFDKTLASNVKKTCEENQNWIPCEKLDDNQLISLMYKFIAYFTSWLDGQSFFQTVYSCIYLRQLKSLNNMKLRNFLFMSVKACQLIDKCIIEAQVVEEEDFVLGQPLLESIVWSDMEADYLIAQQSILESSWKEPNRWNKPLQLFYYICNILDSNLNQSFEKSKQDIIAAKKTLADISVDASNVDLMEETLFGFDVCLQVSNYEIPRSTTPYTITMALQKLEHLLTEWEELIDWIRKYTLEIENSNHIFPLLCNIFSFNRSKRHIVTRSLLYSRCVISTTTWSRTIWLKNMGWKVWQSRSKDWNLDSISKVNHSIHLLDYLIQDLFHVLCLNRGKQRRKLLNLLSHVEQLYTQSIGKRETTQSVSGKEDNPLSLFIKELGYMISIQHLLLGFDCDLYDSSEYSAVYFVLGYLYECWSGIIMHSSSSLCWKSQQLRLLWESWIRLCSKLYRSSCLLLEWEQERKQWLWNKLSQTRQENLERNPLFIHPLTYEIRFSALTTCSFMQKIQYSLYYREIVEPISLCFSNSTIQNTLNYWLEPLQSSFESIKKTLEYMLKNDTFYFMISTKPNYFIRNGIERILAVLWNLVRLQ</sequence>
<dbReference type="Pfam" id="PF04112">
    <property type="entry name" value="Mak10"/>
    <property type="match status" value="1"/>
</dbReference>
<dbReference type="GO" id="GO:0016740">
    <property type="term" value="F:transferase activity"/>
    <property type="evidence" value="ECO:0007669"/>
    <property type="project" value="UniProtKB-KW"/>
</dbReference>
<dbReference type="InterPro" id="IPR057982">
    <property type="entry name" value="TPR_NAA35"/>
</dbReference>
<evidence type="ECO:0000256" key="2">
    <source>
        <dbReference type="ARBA" id="ARBA00006289"/>
    </source>
</evidence>
<evidence type="ECO:0000259" key="5">
    <source>
        <dbReference type="Pfam" id="PF25789"/>
    </source>
</evidence>
<dbReference type="RefSeq" id="XP_005704708.1">
    <property type="nucleotide sequence ID" value="XM_005704651.1"/>
</dbReference>
<keyword evidence="7" id="KW-1185">Reference proteome</keyword>
<feature type="domain" description="NAA35-like TPR repeats" evidence="5">
    <location>
        <begin position="304"/>
        <end position="467"/>
    </location>
</feature>
<feature type="domain" description="NAA35-like N-terminal" evidence="4">
    <location>
        <begin position="31"/>
        <end position="155"/>
    </location>
</feature>
<organism evidence="6 7">
    <name type="scientific">Galdieria sulphuraria</name>
    <name type="common">Red alga</name>
    <dbReference type="NCBI Taxonomy" id="130081"/>
    <lineage>
        <taxon>Eukaryota</taxon>
        <taxon>Rhodophyta</taxon>
        <taxon>Bangiophyceae</taxon>
        <taxon>Galdieriales</taxon>
        <taxon>Galdieriaceae</taxon>
        <taxon>Galdieria</taxon>
    </lineage>
</organism>
<evidence type="ECO:0000256" key="1">
    <source>
        <dbReference type="ARBA" id="ARBA00004496"/>
    </source>
</evidence>
<protein>
    <submittedName>
        <fullName evidence="6">Acetyltransferase</fullName>
    </submittedName>
</protein>
<gene>
    <name evidence="6" type="ORF">Gasu_43530</name>
</gene>
<proteinExistence type="inferred from homology"/>
<dbReference type="PANTHER" id="PTHR21373">
    <property type="entry name" value="GLUCOSE REPRESSIBLE PROTEIN MAK10"/>
    <property type="match status" value="1"/>
</dbReference>
<dbReference type="STRING" id="130081.M2XX35"/>
<comment type="subcellular location">
    <subcellularLocation>
        <location evidence="1">Cytoplasm</location>
    </subcellularLocation>
</comment>
<evidence type="ECO:0000259" key="4">
    <source>
        <dbReference type="Pfam" id="PF04112"/>
    </source>
</evidence>
<dbReference type="Pfam" id="PF25789">
    <property type="entry name" value="TPR_NAA35"/>
    <property type="match status" value="1"/>
</dbReference>
<dbReference type="InterPro" id="IPR057983">
    <property type="entry name" value="NAA35-like_N"/>
</dbReference>
<evidence type="ECO:0000313" key="6">
    <source>
        <dbReference type="EMBL" id="EME28188.1"/>
    </source>
</evidence>
<accession>M2XX35</accession>
<dbReference type="InterPro" id="IPR007244">
    <property type="entry name" value="Naa35_N"/>
</dbReference>
<comment type="similarity">
    <text evidence="2">Belongs to the MAK10 family.</text>
</comment>